<name>A0A3G8H3L1_9BURK</name>
<dbReference type="Proteomes" id="UP000270411">
    <property type="component" value="Chromosome 1"/>
</dbReference>
<dbReference type="AlphaFoldDB" id="A0A3G8H3L1"/>
<evidence type="ECO:0000313" key="3">
    <source>
        <dbReference type="EMBL" id="AZG14845.1"/>
    </source>
</evidence>
<organism evidence="3 4">
    <name type="scientific">Cupriavidus pauculus</name>
    <dbReference type="NCBI Taxonomy" id="82633"/>
    <lineage>
        <taxon>Bacteria</taxon>
        <taxon>Pseudomonadati</taxon>
        <taxon>Pseudomonadota</taxon>
        <taxon>Betaproteobacteria</taxon>
        <taxon>Burkholderiales</taxon>
        <taxon>Burkholderiaceae</taxon>
        <taxon>Cupriavidus</taxon>
    </lineage>
</organism>
<dbReference type="Pfam" id="PF13439">
    <property type="entry name" value="Glyco_transf_4"/>
    <property type="match status" value="1"/>
</dbReference>
<dbReference type="GO" id="GO:0016757">
    <property type="term" value="F:glycosyltransferase activity"/>
    <property type="evidence" value="ECO:0007669"/>
    <property type="project" value="TreeGrafter"/>
</dbReference>
<dbReference type="PANTHER" id="PTHR46401:SF2">
    <property type="entry name" value="GLYCOSYLTRANSFERASE WBBK-RELATED"/>
    <property type="match status" value="1"/>
</dbReference>
<reference evidence="4" key="1">
    <citation type="submission" date="2018-11" db="EMBL/GenBank/DDBJ databases">
        <title>FDA dAtabase for Regulatory Grade micrObial Sequences (FDA-ARGOS): Supporting development and validation of Infectious Disease Dx tests.</title>
        <authorList>
            <person name="Goldberg B."/>
            <person name="Campos J."/>
            <person name="Tallon L."/>
            <person name="Sadzewicz L."/>
            <person name="Zhao X."/>
            <person name="Vavikolanu K."/>
            <person name="Mehta A."/>
            <person name="Aluvathingal J."/>
            <person name="Nadendla S."/>
            <person name="Geyer C."/>
            <person name="Nandy P."/>
            <person name="Yan Y."/>
            <person name="Sichtig H."/>
        </authorList>
    </citation>
    <scope>NUCLEOTIDE SEQUENCE [LARGE SCALE GENOMIC DNA]</scope>
    <source>
        <strain evidence="4">FDAARGOS_614</strain>
    </source>
</reference>
<proteinExistence type="predicted"/>
<dbReference type="GO" id="GO:0009103">
    <property type="term" value="P:lipopolysaccharide biosynthetic process"/>
    <property type="evidence" value="ECO:0007669"/>
    <property type="project" value="TreeGrafter"/>
</dbReference>
<dbReference type="Pfam" id="PF13692">
    <property type="entry name" value="Glyco_trans_1_4"/>
    <property type="match status" value="1"/>
</dbReference>
<dbReference type="EMBL" id="CP033969">
    <property type="protein sequence ID" value="AZG14845.1"/>
    <property type="molecule type" value="Genomic_DNA"/>
</dbReference>
<dbReference type="Gene3D" id="3.40.50.2000">
    <property type="entry name" value="Glycogen Phosphorylase B"/>
    <property type="match status" value="2"/>
</dbReference>
<keyword evidence="1 3" id="KW-0808">Transferase</keyword>
<dbReference type="InterPro" id="IPR028098">
    <property type="entry name" value="Glyco_trans_4-like_N"/>
</dbReference>
<dbReference type="SUPFAM" id="SSF53756">
    <property type="entry name" value="UDP-Glycosyltransferase/glycogen phosphorylase"/>
    <property type="match status" value="1"/>
</dbReference>
<evidence type="ECO:0000259" key="2">
    <source>
        <dbReference type="Pfam" id="PF13439"/>
    </source>
</evidence>
<accession>A0A3G8H3L1</accession>
<dbReference type="OrthoDB" id="433681at2"/>
<protein>
    <submittedName>
        <fullName evidence="3">Glycosyltransferase family 1 protein</fullName>
    </submittedName>
</protein>
<sequence length="431" mass="46100">MSTILRTDQSRPARDAVAPRHAPVVIPALPCAQPPVDLGVGIDARTWSLGAGTGVATYARSLGASLARAGVAVHWLGGGRSARTPGGAARESAPARWLAALRTGTREAVFERHAGLAEPQHRVHDGGRLFREAQSYFNLHQRLMRVRCAAPPAIMHWTYPLPLYLEGARNVYTVHDLIPLTHPRLTSIGAARHLRLLREIVAQADHLVTVSDASRAEIIDVLGCPPAFVTNTSQAVHAALQRDPGLPAGLRPGGYFICCGMPEARKNLPRLVAAHRTAQTSRALVVAGPIARDIPQIESMLARSPGVIRLPWLPQAELMALIRQARAMLFPSLAEGFGLPVAEAMALGTPVMTSNAGALREVGGGHALHVDPRDTHAMARAIRALDRDDQLCRRLRAAGFEQVAAFAPRGYAQRLLALYADVCGATARGVA</sequence>
<dbReference type="PANTHER" id="PTHR46401">
    <property type="entry name" value="GLYCOSYLTRANSFERASE WBBK-RELATED"/>
    <property type="match status" value="1"/>
</dbReference>
<evidence type="ECO:0000256" key="1">
    <source>
        <dbReference type="ARBA" id="ARBA00022679"/>
    </source>
</evidence>
<feature type="domain" description="Glycosyltransferase subfamily 4-like N-terminal" evidence="2">
    <location>
        <begin position="54"/>
        <end position="227"/>
    </location>
</feature>
<dbReference type="RefSeq" id="WP_124684599.1">
    <property type="nucleotide sequence ID" value="NZ_CP033969.1"/>
</dbReference>
<gene>
    <name evidence="3" type="ORF">EHF44_16230</name>
</gene>
<evidence type="ECO:0000313" key="4">
    <source>
        <dbReference type="Proteomes" id="UP000270411"/>
    </source>
</evidence>
<dbReference type="KEGG" id="cpau:EHF44_16230"/>
<dbReference type="CDD" id="cd03809">
    <property type="entry name" value="GT4_MtfB-like"/>
    <property type="match status" value="1"/>
</dbReference>